<dbReference type="RefSeq" id="WP_066169610.1">
    <property type="nucleotide sequence ID" value="NZ_CP136137.1"/>
</dbReference>
<evidence type="ECO:0000256" key="3">
    <source>
        <dbReference type="ARBA" id="ARBA00013252"/>
    </source>
</evidence>
<dbReference type="GO" id="GO:0008124">
    <property type="term" value="F:4-alpha-hydroxytetrahydrobiopterin dehydratase activity"/>
    <property type="evidence" value="ECO:0007669"/>
    <property type="project" value="UniProtKB-EC"/>
</dbReference>
<comment type="similarity">
    <text evidence="2">Belongs to the pterin-4-alpha-carbinolamine dehydratase family.</text>
</comment>
<dbReference type="InterPro" id="IPR001533">
    <property type="entry name" value="Pterin_deHydtase"/>
</dbReference>
<dbReference type="Gene3D" id="3.30.1360.20">
    <property type="entry name" value="Transcriptional coactivator/pterin dehydratase"/>
    <property type="match status" value="1"/>
</dbReference>
<name>A0ABZ2U1E6_9ACTN</name>
<evidence type="ECO:0000313" key="6">
    <source>
        <dbReference type="EMBL" id="WYY07433.1"/>
    </source>
</evidence>
<sequence length="103" mass="11074">MSDYQPEPLTDRDADAQTSGAWTVVDGALVATFRPGTMVRGLDMVTAVVAAAEEANHHPDIDLRYPTVTYRLTTHSAGQLTSYDVALAQRIDAIAAEKEIEAA</sequence>
<dbReference type="InterPro" id="IPR036428">
    <property type="entry name" value="PCD_sf"/>
</dbReference>
<evidence type="ECO:0000256" key="2">
    <source>
        <dbReference type="ARBA" id="ARBA00006472"/>
    </source>
</evidence>
<dbReference type="PANTHER" id="PTHR12599:SF0">
    <property type="entry name" value="PTERIN-4-ALPHA-CARBINOLAMINE DEHYDRATASE"/>
    <property type="match status" value="1"/>
</dbReference>
<reference evidence="6 7" key="1">
    <citation type="journal article" date="2023" name="Virus Evol.">
        <title>Computational host range prediction-The good, the bad, and the ugly.</title>
        <authorList>
            <person name="Howell A.A."/>
            <person name="Versoza C.J."/>
            <person name="Pfeifer S.P."/>
        </authorList>
    </citation>
    <scope>NUCLEOTIDE SEQUENCE [LARGE SCALE GENOMIC DNA]</scope>
    <source>
        <strain evidence="6 7">1610/1b</strain>
    </source>
</reference>
<dbReference type="PANTHER" id="PTHR12599">
    <property type="entry name" value="PTERIN-4-ALPHA-CARBINOLAMINE DEHYDRATASE"/>
    <property type="match status" value="1"/>
</dbReference>
<proteinExistence type="inferred from homology"/>
<evidence type="ECO:0000256" key="4">
    <source>
        <dbReference type="ARBA" id="ARBA00021735"/>
    </source>
</evidence>
<evidence type="ECO:0000256" key="1">
    <source>
        <dbReference type="ARBA" id="ARBA00001554"/>
    </source>
</evidence>
<dbReference type="SUPFAM" id="SSF55248">
    <property type="entry name" value="PCD-like"/>
    <property type="match status" value="1"/>
</dbReference>
<protein>
    <recommendedName>
        <fullName evidence="4">Putative pterin-4-alpha-carbinolamine dehydratase</fullName>
        <ecNumber evidence="3">4.2.1.96</ecNumber>
    </recommendedName>
</protein>
<accession>A0ABZ2U1E6</accession>
<dbReference type="Pfam" id="PF01329">
    <property type="entry name" value="Pterin_4a"/>
    <property type="match status" value="1"/>
</dbReference>
<dbReference type="NCBIfam" id="NF002017">
    <property type="entry name" value="PRK00823.1-2"/>
    <property type="match status" value="1"/>
</dbReference>
<keyword evidence="5 6" id="KW-0456">Lyase</keyword>
<dbReference type="Proteomes" id="UP001479933">
    <property type="component" value="Chromosome"/>
</dbReference>
<organism evidence="6 7">
    <name type="scientific">Gordonia hydrophobica</name>
    <dbReference type="NCBI Taxonomy" id="40516"/>
    <lineage>
        <taxon>Bacteria</taxon>
        <taxon>Bacillati</taxon>
        <taxon>Actinomycetota</taxon>
        <taxon>Actinomycetes</taxon>
        <taxon>Mycobacteriales</taxon>
        <taxon>Gordoniaceae</taxon>
        <taxon>Gordonia</taxon>
    </lineage>
</organism>
<dbReference type="EMBL" id="CP136137">
    <property type="protein sequence ID" value="WYY07433.1"/>
    <property type="molecule type" value="Genomic_DNA"/>
</dbReference>
<dbReference type="EC" id="4.2.1.96" evidence="3"/>
<evidence type="ECO:0000256" key="5">
    <source>
        <dbReference type="ARBA" id="ARBA00023239"/>
    </source>
</evidence>
<dbReference type="CDD" id="cd00488">
    <property type="entry name" value="PCD_DCoH"/>
    <property type="match status" value="1"/>
</dbReference>
<keyword evidence="7" id="KW-1185">Reference proteome</keyword>
<gene>
    <name evidence="6" type="ORF">RVF87_21000</name>
</gene>
<evidence type="ECO:0000313" key="7">
    <source>
        <dbReference type="Proteomes" id="UP001479933"/>
    </source>
</evidence>
<comment type="catalytic activity">
    <reaction evidence="1">
        <text>(4aS,6R)-4a-hydroxy-L-erythro-5,6,7,8-tetrahydrobiopterin = (6R)-L-erythro-6,7-dihydrobiopterin + H2O</text>
        <dbReference type="Rhea" id="RHEA:11920"/>
        <dbReference type="ChEBI" id="CHEBI:15377"/>
        <dbReference type="ChEBI" id="CHEBI:15642"/>
        <dbReference type="ChEBI" id="CHEBI:43120"/>
        <dbReference type="EC" id="4.2.1.96"/>
    </reaction>
</comment>